<sequence length="713" mass="78871">MADDDVVNGFWYNWEHGKTRGATLTLPPYAALILGSFLTLWVQFAGACFWRVLCFVIHQIRSNAKPQSGLFHQQQVLLRNSVTAPNTLWGLIRSGIAWRGRSKRGFRDTVPLIVTALCTIAFFGAASLLASRITSVDDNQVLLRSRACGFPRERGNVRDTVTASLAPSDLLAFNALAVMGRTTLTKSMAYARTCYGTSESSGECKTFVKPTLMGVNASAVTNASCPFGNGACAEAAVKFDSGHVHSNIDLGLNAPQRDALTIRRVTSCAPIASKKYATGWRDNVPEAFGGGKTNTSVKFYEFGTTTKSDSAVGEPNTVVLNCDATFQRFITNQTTFCVSQYMRDYLEKAYRIRASTVYQDNANASDFAPVPDFQVPDADVTLISIFNKARYIGAVNDSLFNAQNITKLRDNEFATVTEDLSVLGCTEQYQFCNAETQQCTPLAGLYKTRATLESDALRLSPYQTASAAILWKTAWSMALQWACEVLSESLLLAQDSVFTVKSTTSAALPDKHWQREAWNLHNISLAVLQRRLYEHAVPTNITIQAGVSSLSYLDTPTDAQSLDLCRRQKTRSNASISISVLGMSIILVVGSLLILLDWFFIQQILWFRSLTHHARSAKKADWTSSGMLQLQKQVFETRGLEGWTTDTADMAFPVLVENDRVFRHLGIREEKSEGGVMHVDTGYGARRRSAMVGREEVEYAALNPEEKRFDRNV</sequence>
<dbReference type="OrthoDB" id="3540210at2759"/>
<feature type="transmembrane region" description="Helical" evidence="1">
    <location>
        <begin position="109"/>
        <end position="130"/>
    </location>
</feature>
<name>A0A2V1D4E7_9PLEO</name>
<dbReference type="AlphaFoldDB" id="A0A2V1D4E7"/>
<feature type="transmembrane region" description="Helical" evidence="1">
    <location>
        <begin position="29"/>
        <end position="53"/>
    </location>
</feature>
<accession>A0A2V1D4E7</accession>
<feature type="transmembrane region" description="Helical" evidence="1">
    <location>
        <begin position="576"/>
        <end position="600"/>
    </location>
</feature>
<keyword evidence="1" id="KW-0472">Membrane</keyword>
<evidence type="ECO:0000313" key="3">
    <source>
        <dbReference type="Proteomes" id="UP000244855"/>
    </source>
</evidence>
<dbReference type="Proteomes" id="UP000244855">
    <property type="component" value="Unassembled WGS sequence"/>
</dbReference>
<organism evidence="2 3">
    <name type="scientific">Periconia macrospinosa</name>
    <dbReference type="NCBI Taxonomy" id="97972"/>
    <lineage>
        <taxon>Eukaryota</taxon>
        <taxon>Fungi</taxon>
        <taxon>Dikarya</taxon>
        <taxon>Ascomycota</taxon>
        <taxon>Pezizomycotina</taxon>
        <taxon>Dothideomycetes</taxon>
        <taxon>Pleosporomycetidae</taxon>
        <taxon>Pleosporales</taxon>
        <taxon>Massarineae</taxon>
        <taxon>Periconiaceae</taxon>
        <taxon>Periconia</taxon>
    </lineage>
</organism>
<evidence type="ECO:0000313" key="2">
    <source>
        <dbReference type="EMBL" id="PVH92363.1"/>
    </source>
</evidence>
<keyword evidence="1" id="KW-1133">Transmembrane helix</keyword>
<keyword evidence="1" id="KW-0812">Transmembrane</keyword>
<keyword evidence="3" id="KW-1185">Reference proteome</keyword>
<protein>
    <submittedName>
        <fullName evidence="2">Uncharacterized protein</fullName>
    </submittedName>
</protein>
<evidence type="ECO:0000256" key="1">
    <source>
        <dbReference type="SAM" id="Phobius"/>
    </source>
</evidence>
<dbReference type="EMBL" id="KZ805691">
    <property type="protein sequence ID" value="PVH92363.1"/>
    <property type="molecule type" value="Genomic_DNA"/>
</dbReference>
<reference evidence="2 3" key="1">
    <citation type="journal article" date="2018" name="Sci. Rep.">
        <title>Comparative genomics provides insights into the lifestyle and reveals functional heterogeneity of dark septate endophytic fungi.</title>
        <authorList>
            <person name="Knapp D.G."/>
            <person name="Nemeth J.B."/>
            <person name="Barry K."/>
            <person name="Hainaut M."/>
            <person name="Henrissat B."/>
            <person name="Johnson J."/>
            <person name="Kuo A."/>
            <person name="Lim J.H.P."/>
            <person name="Lipzen A."/>
            <person name="Nolan M."/>
            <person name="Ohm R.A."/>
            <person name="Tamas L."/>
            <person name="Grigoriev I.V."/>
            <person name="Spatafora J.W."/>
            <person name="Nagy L.G."/>
            <person name="Kovacs G.M."/>
        </authorList>
    </citation>
    <scope>NUCLEOTIDE SEQUENCE [LARGE SCALE GENOMIC DNA]</scope>
    <source>
        <strain evidence="2 3">DSE2036</strain>
    </source>
</reference>
<proteinExistence type="predicted"/>
<gene>
    <name evidence="2" type="ORF">DM02DRAFT_663022</name>
</gene>